<accession>A0AA40S752</accession>
<dbReference type="AlphaFoldDB" id="A0AA40S752"/>
<dbReference type="Proteomes" id="UP000543554">
    <property type="component" value="Unassembled WGS sequence"/>
</dbReference>
<dbReference type="PIRSF" id="PIRSF008546">
    <property type="entry name" value="UCP008546"/>
    <property type="match status" value="1"/>
</dbReference>
<gene>
    <name evidence="1" type="ORF">HNR51_004863</name>
</gene>
<evidence type="ECO:0000313" key="2">
    <source>
        <dbReference type="Proteomes" id="UP000543554"/>
    </source>
</evidence>
<reference evidence="1 2" key="1">
    <citation type="submission" date="2020-08" db="EMBL/GenBank/DDBJ databases">
        <title>Genomic Encyclopedia of Type Strains, Phase IV (KMG-IV): sequencing the most valuable type-strain genomes for metagenomic binning, comparative biology and taxonomic classification.</title>
        <authorList>
            <person name="Goeker M."/>
        </authorList>
    </citation>
    <scope>NUCLEOTIDE SEQUENCE [LARGE SCALE GENOMIC DNA]</scope>
    <source>
        <strain evidence="1 2">DSM 11490</strain>
    </source>
</reference>
<dbReference type="Pfam" id="PF08837">
    <property type="entry name" value="DUF1810"/>
    <property type="match status" value="1"/>
</dbReference>
<dbReference type="SUPFAM" id="SSF140736">
    <property type="entry name" value="Rv1873-like"/>
    <property type="match status" value="1"/>
</dbReference>
<dbReference type="RefSeq" id="WP_182556587.1">
    <property type="nucleotide sequence ID" value="NZ_BPRF01000013.1"/>
</dbReference>
<organism evidence="1 2">
    <name type="scientific">Methylorubrum thiocyanatum</name>
    <dbReference type="NCBI Taxonomy" id="47958"/>
    <lineage>
        <taxon>Bacteria</taxon>
        <taxon>Pseudomonadati</taxon>
        <taxon>Pseudomonadota</taxon>
        <taxon>Alphaproteobacteria</taxon>
        <taxon>Hyphomicrobiales</taxon>
        <taxon>Methylobacteriaceae</taxon>
        <taxon>Methylorubrum</taxon>
    </lineage>
</organism>
<name>A0AA40S752_9HYPH</name>
<proteinExistence type="predicted"/>
<sequence length="143" mass="16154">MMEDRFDLNRFVEAQDGVYEQALAELRNGRKQSHWMWFVFPQIAGLGSSTMAQRYAIRSLAEARAYLAHPLLGERLRTCTRAANAWEGRSAHALFGAPDDMKFRSSVTLFAQAAPDEPDFARALAAFFDGKPDPMTLERLRQG</sequence>
<dbReference type="InterPro" id="IPR014937">
    <property type="entry name" value="DUF1810"/>
</dbReference>
<comment type="caution">
    <text evidence="1">The sequence shown here is derived from an EMBL/GenBank/DDBJ whole genome shotgun (WGS) entry which is preliminary data.</text>
</comment>
<dbReference type="InterPro" id="IPR036287">
    <property type="entry name" value="Rv1873-like_sf"/>
</dbReference>
<dbReference type="Gene3D" id="1.25.40.380">
    <property type="entry name" value="Protein of unknown function DUF1810"/>
    <property type="match status" value="1"/>
</dbReference>
<protein>
    <submittedName>
        <fullName evidence="1">Uncharacterized protein (DUF1810 family)</fullName>
    </submittedName>
</protein>
<dbReference type="EMBL" id="JACJIB010000010">
    <property type="protein sequence ID" value="MBA8915753.1"/>
    <property type="molecule type" value="Genomic_DNA"/>
</dbReference>
<keyword evidence="2" id="KW-1185">Reference proteome</keyword>
<evidence type="ECO:0000313" key="1">
    <source>
        <dbReference type="EMBL" id="MBA8915753.1"/>
    </source>
</evidence>